<keyword evidence="1" id="KW-1133">Transmembrane helix</keyword>
<reference evidence="2" key="1">
    <citation type="submission" date="2020-10" db="EMBL/GenBank/DDBJ databases">
        <authorList>
            <person name="Gilroy R."/>
        </authorList>
    </citation>
    <scope>NUCLEOTIDE SEQUENCE</scope>
    <source>
        <strain evidence="2">CHK191-8634</strain>
    </source>
</reference>
<evidence type="ECO:0008006" key="4">
    <source>
        <dbReference type="Google" id="ProtNLM"/>
    </source>
</evidence>
<evidence type="ECO:0000313" key="3">
    <source>
        <dbReference type="Proteomes" id="UP000824073"/>
    </source>
</evidence>
<gene>
    <name evidence="2" type="ORF">IAB67_07060</name>
</gene>
<dbReference type="Gene3D" id="1.20.1250.20">
    <property type="entry name" value="MFS general substrate transporter like domains"/>
    <property type="match status" value="1"/>
</dbReference>
<feature type="transmembrane region" description="Helical" evidence="1">
    <location>
        <begin position="111"/>
        <end position="131"/>
    </location>
</feature>
<feature type="transmembrane region" description="Helical" evidence="1">
    <location>
        <begin position="276"/>
        <end position="298"/>
    </location>
</feature>
<proteinExistence type="predicted"/>
<dbReference type="AlphaFoldDB" id="A0A9D1IVS8"/>
<feature type="transmembrane region" description="Helical" evidence="1">
    <location>
        <begin position="231"/>
        <end position="256"/>
    </location>
</feature>
<comment type="caution">
    <text evidence="2">The sequence shown here is derived from an EMBL/GenBank/DDBJ whole genome shotgun (WGS) entry which is preliminary data.</text>
</comment>
<feature type="transmembrane region" description="Helical" evidence="1">
    <location>
        <begin position="64"/>
        <end position="90"/>
    </location>
</feature>
<feature type="transmembrane region" description="Helical" evidence="1">
    <location>
        <begin position="174"/>
        <end position="195"/>
    </location>
</feature>
<feature type="transmembrane region" description="Helical" evidence="1">
    <location>
        <begin position="137"/>
        <end position="154"/>
    </location>
</feature>
<dbReference type="EMBL" id="DVMR01000055">
    <property type="protein sequence ID" value="HIU44040.1"/>
    <property type="molecule type" value="Genomic_DNA"/>
</dbReference>
<protein>
    <recommendedName>
        <fullName evidence="4">MFS transporter</fullName>
    </recommendedName>
</protein>
<dbReference type="Proteomes" id="UP000824073">
    <property type="component" value="Unassembled WGS sequence"/>
</dbReference>
<feature type="transmembrane region" description="Helical" evidence="1">
    <location>
        <begin position="201"/>
        <end position="219"/>
    </location>
</feature>
<sequence length="327" mass="33379">MRQLRLGIYSAAHCAVDFSCALLMLGSVCLRGDAALCILLYNFCAFALQMPMGLLADRLGRCRLWASGGCLLVLGAFFLPPTAAAVCGGVGNAAFHIGGGLDTLNSHEKSGALGIFVSPGALGLFLGGLSASSLPPVVGVAVCGLSAAAVLLFCRGPENAAPSLHAAAQNGVPAALLCLFLVVVLRSALGLAFQFPWKASFALPFTLAVVLGKTCGGLLADRIGPRRTAILTLLASAVLFVFSGVPALGLAAVFLFNTTMPLTLHAASRLLPGAKGFSFGLLTFALFLGFLPDFFGLALPLPDTALYAAGALLSLPLLLAGLKKTSC</sequence>
<accession>A0A9D1IVS8</accession>
<reference evidence="2" key="2">
    <citation type="journal article" date="2021" name="PeerJ">
        <title>Extensive microbial diversity within the chicken gut microbiome revealed by metagenomics and culture.</title>
        <authorList>
            <person name="Gilroy R."/>
            <person name="Ravi A."/>
            <person name="Getino M."/>
            <person name="Pursley I."/>
            <person name="Horton D.L."/>
            <person name="Alikhan N.F."/>
            <person name="Baker D."/>
            <person name="Gharbi K."/>
            <person name="Hall N."/>
            <person name="Watson M."/>
            <person name="Adriaenssens E.M."/>
            <person name="Foster-Nyarko E."/>
            <person name="Jarju S."/>
            <person name="Secka A."/>
            <person name="Antonio M."/>
            <person name="Oren A."/>
            <person name="Chaudhuri R.R."/>
            <person name="La Ragione R."/>
            <person name="Hildebrand F."/>
            <person name="Pallen M.J."/>
        </authorList>
    </citation>
    <scope>NUCLEOTIDE SEQUENCE</scope>
    <source>
        <strain evidence="2">CHK191-8634</strain>
    </source>
</reference>
<feature type="transmembrane region" description="Helical" evidence="1">
    <location>
        <begin position="305"/>
        <end position="322"/>
    </location>
</feature>
<keyword evidence="1" id="KW-0812">Transmembrane</keyword>
<feature type="transmembrane region" description="Helical" evidence="1">
    <location>
        <begin position="34"/>
        <end position="52"/>
    </location>
</feature>
<name>A0A9D1IVS8_9CLOT</name>
<dbReference type="SUPFAM" id="SSF103473">
    <property type="entry name" value="MFS general substrate transporter"/>
    <property type="match status" value="1"/>
</dbReference>
<evidence type="ECO:0000313" key="2">
    <source>
        <dbReference type="EMBL" id="HIU44040.1"/>
    </source>
</evidence>
<keyword evidence="1" id="KW-0472">Membrane</keyword>
<organism evidence="2 3">
    <name type="scientific">Candidatus Ventrousia excrementavium</name>
    <dbReference type="NCBI Taxonomy" id="2840961"/>
    <lineage>
        <taxon>Bacteria</taxon>
        <taxon>Bacillati</taxon>
        <taxon>Bacillota</taxon>
        <taxon>Clostridia</taxon>
        <taxon>Eubacteriales</taxon>
        <taxon>Clostridiaceae</taxon>
        <taxon>Clostridiaceae incertae sedis</taxon>
        <taxon>Candidatus Ventrousia</taxon>
    </lineage>
</organism>
<evidence type="ECO:0000256" key="1">
    <source>
        <dbReference type="SAM" id="Phobius"/>
    </source>
</evidence>
<feature type="transmembrane region" description="Helical" evidence="1">
    <location>
        <begin position="6"/>
        <end position="25"/>
    </location>
</feature>
<dbReference type="InterPro" id="IPR036259">
    <property type="entry name" value="MFS_trans_sf"/>
</dbReference>